<dbReference type="Proteomes" id="UP001642484">
    <property type="component" value="Unassembled WGS sequence"/>
</dbReference>
<evidence type="ECO:0000256" key="5">
    <source>
        <dbReference type="RuleBase" id="RU366039"/>
    </source>
</evidence>
<dbReference type="PRINTS" id="PR00883">
    <property type="entry name" value="NUCLEARHMG"/>
</dbReference>
<protein>
    <recommendedName>
        <fullName evidence="5">H/ACA ribonucleoprotein complex subunit 2</fullName>
    </recommendedName>
    <alternativeName>
        <fullName evidence="5">Nucleolar protein family A member 2</fullName>
    </alternativeName>
</protein>
<organism evidence="7 8">
    <name type="scientific">Durusdinium trenchii</name>
    <dbReference type="NCBI Taxonomy" id="1381693"/>
    <lineage>
        <taxon>Eukaryota</taxon>
        <taxon>Sar</taxon>
        <taxon>Alveolata</taxon>
        <taxon>Dinophyceae</taxon>
        <taxon>Suessiales</taxon>
        <taxon>Symbiodiniaceae</taxon>
        <taxon>Durusdinium</taxon>
    </lineage>
</organism>
<gene>
    <name evidence="7" type="ORF">CCMP2556_LOCUS17588</name>
</gene>
<evidence type="ECO:0000256" key="3">
    <source>
        <dbReference type="ARBA" id="ARBA00023242"/>
    </source>
</evidence>
<dbReference type="Pfam" id="PF01248">
    <property type="entry name" value="Ribosomal_L7Ae"/>
    <property type="match status" value="1"/>
</dbReference>
<keyword evidence="4 5" id="KW-0687">Ribonucleoprotein</keyword>
<dbReference type="InterPro" id="IPR018492">
    <property type="entry name" value="Ribosomal_eL8/Nhp2"/>
</dbReference>
<keyword evidence="8" id="KW-1185">Reference proteome</keyword>
<dbReference type="InterPro" id="IPR029064">
    <property type="entry name" value="Ribosomal_eL30-like_sf"/>
</dbReference>
<evidence type="ECO:0000313" key="7">
    <source>
        <dbReference type="EMBL" id="CAK9029700.1"/>
    </source>
</evidence>
<evidence type="ECO:0000313" key="8">
    <source>
        <dbReference type="Proteomes" id="UP001642484"/>
    </source>
</evidence>
<comment type="similarity">
    <text evidence="2 5">Belongs to the eukaryotic ribosomal protein eL8 family.</text>
</comment>
<comment type="function">
    <text evidence="5">Required for ribosome biogenesis. Part of a complex which catalyzes pseudouridylation of rRNA. This involves the isomerization of uridine such that the ribose is subsequently attached to C5, instead of the normal N1. Pseudouridine ('psi') residues may serve to stabilize the conformation of rRNAs.</text>
</comment>
<comment type="function">
    <text evidence="5">Common component of the spliceosome and rRNA processing machinery.</text>
</comment>
<comment type="subcellular location">
    <subcellularLocation>
        <location evidence="1 5">Nucleus</location>
        <location evidence="1 5">Nucleolus</location>
    </subcellularLocation>
</comment>
<reference evidence="7 8" key="1">
    <citation type="submission" date="2024-02" db="EMBL/GenBank/DDBJ databases">
        <authorList>
            <person name="Chen Y."/>
            <person name="Shah S."/>
            <person name="Dougan E. K."/>
            <person name="Thang M."/>
            <person name="Chan C."/>
        </authorList>
    </citation>
    <scope>NUCLEOTIDE SEQUENCE [LARGE SCALE GENOMIC DNA]</scope>
</reference>
<dbReference type="Gene3D" id="3.30.1330.30">
    <property type="match status" value="1"/>
</dbReference>
<evidence type="ECO:0000259" key="6">
    <source>
        <dbReference type="Pfam" id="PF01248"/>
    </source>
</evidence>
<keyword evidence="5" id="KW-0694">RNA-binding</keyword>
<dbReference type="SUPFAM" id="SSF55315">
    <property type="entry name" value="L30e-like"/>
    <property type="match status" value="1"/>
</dbReference>
<keyword evidence="3 5" id="KW-0539">Nucleus</keyword>
<proteinExistence type="inferred from homology"/>
<accession>A0ABP0KS63</accession>
<sequence>MAEEEEEEPRKALYVSPLADPLIADKLLDRALKLLKKAVSEKMTRRGVPECTKAMRKGQKGICFLAADIYPMDVFAHVPLLAEEKGIYYCYVSSRHQLGAACQTKRPISLVMVLEPKGDATYAKTYEQVQNGIKAIHPYM</sequence>
<name>A0ABP0KS63_9DINO</name>
<dbReference type="InterPro" id="IPR004038">
    <property type="entry name" value="Ribosomal_eL8/eL30/eS12/Gad45"/>
</dbReference>
<comment type="caution">
    <text evidence="7">The sequence shown here is derived from an EMBL/GenBank/DDBJ whole genome shotgun (WGS) entry which is preliminary data.</text>
</comment>
<evidence type="ECO:0000256" key="2">
    <source>
        <dbReference type="ARBA" id="ARBA00007337"/>
    </source>
</evidence>
<feature type="domain" description="Ribosomal protein eL8/eL30/eS12/Gadd45" evidence="6">
    <location>
        <begin position="31"/>
        <end position="117"/>
    </location>
</feature>
<evidence type="ECO:0000256" key="4">
    <source>
        <dbReference type="ARBA" id="ARBA00023274"/>
    </source>
</evidence>
<dbReference type="InterPro" id="IPR002415">
    <property type="entry name" value="H/ACA_rnp_Nhp2-like"/>
</dbReference>
<evidence type="ECO:0000256" key="1">
    <source>
        <dbReference type="ARBA" id="ARBA00004604"/>
    </source>
</evidence>
<dbReference type="PRINTS" id="PR00881">
    <property type="entry name" value="L7ARS6FAMILY"/>
</dbReference>
<dbReference type="EMBL" id="CAXAMN010009757">
    <property type="protein sequence ID" value="CAK9029700.1"/>
    <property type="molecule type" value="Genomic_DNA"/>
</dbReference>